<feature type="domain" description="YoaR-like putative peptidoglycan binding" evidence="1">
    <location>
        <begin position="108"/>
        <end position="218"/>
    </location>
</feature>
<dbReference type="OrthoDB" id="9797191at2"/>
<dbReference type="STRING" id="1121950.SAMN02745243_00514"/>
<accession>A0A1M6J237</accession>
<reference evidence="2 3" key="1">
    <citation type="submission" date="2016-11" db="EMBL/GenBank/DDBJ databases">
        <authorList>
            <person name="Jaros S."/>
            <person name="Januszkiewicz K."/>
            <person name="Wedrychowicz H."/>
        </authorList>
    </citation>
    <scope>NUCLEOTIDE SEQUENCE [LARGE SCALE GENOMIC DNA]</scope>
    <source>
        <strain evidence="2 3">DSM 15480</strain>
    </source>
</reference>
<dbReference type="Proteomes" id="UP000184301">
    <property type="component" value="Unassembled WGS sequence"/>
</dbReference>
<keyword evidence="3" id="KW-1185">Reference proteome</keyword>
<protein>
    <submittedName>
        <fullName evidence="2">Vancomycin resistance protein YoaR, contains peptidoglycan-binding and VanW domains</fullName>
    </submittedName>
</protein>
<dbReference type="AlphaFoldDB" id="A0A1M6J237"/>
<dbReference type="Pfam" id="PF04294">
    <property type="entry name" value="VanW"/>
    <property type="match status" value="1"/>
</dbReference>
<dbReference type="InterPro" id="IPR007391">
    <property type="entry name" value="Vancomycin_resist_VanW"/>
</dbReference>
<dbReference type="InterPro" id="IPR052913">
    <property type="entry name" value="Glycopeptide_resist_protein"/>
</dbReference>
<sequence>MWGCGKDMAQMSTRRKKMLARRRRRRAMICGLVLAAILLVYLVIQLFLFFSVRKYNTNTILEGVRIGTLDVSGMTQKEALAALDAQLASYGGAALTMKLDDTRSADAAYAELGLKYRDEKALVNEAMNYGRTKSLWSRYWAIKKLKKEEKVFEPEYTLTKKSVQAMVDERIAPLLNPPVNATLSRSGETTVVNEGTPGEVIDTAASIKSVEKILNKNWKGEAATVMLADTEQEPEITGKDLSGIQDLLGAYTTFYSADGTGHAQNVEQGAKNINGSLVMPGETFSTNDTIGPEDEEHGFAKAGSYENGTVVQTFGGGVCQVSTTLYNAVLLAELEVVQRDQHSMVVAYVEPSMDAAIADDVKDFKFKNNLENPIYIESTLQDGNITFNIYGKETRDPNRTVEYLSETLDTTEDEGEKFVGVDQPIGYLQVIQAYPGISAQLWKIVYENGEEVSRDVVNTSHYQATPLTYSIGTTSDDQTAAATVVSAMASKDLETIKAAIQQALGQEYTAAAGNTADDTYTDSTAADAYAADGTDTTGY</sequence>
<gene>
    <name evidence="2" type="ORF">SAMN02745243_00514</name>
</gene>
<dbReference type="PANTHER" id="PTHR35788:SF1">
    <property type="entry name" value="EXPORTED PROTEIN"/>
    <property type="match status" value="1"/>
</dbReference>
<evidence type="ECO:0000313" key="2">
    <source>
        <dbReference type="EMBL" id="SHJ40748.1"/>
    </source>
</evidence>
<name>A0A1M6J237_9FIRM</name>
<organism evidence="2 3">
    <name type="scientific">Hespellia stercorisuis DSM 15480</name>
    <dbReference type="NCBI Taxonomy" id="1121950"/>
    <lineage>
        <taxon>Bacteria</taxon>
        <taxon>Bacillati</taxon>
        <taxon>Bacillota</taxon>
        <taxon>Clostridia</taxon>
        <taxon>Lachnospirales</taxon>
        <taxon>Lachnospiraceae</taxon>
        <taxon>Hespellia</taxon>
    </lineage>
</organism>
<evidence type="ECO:0000259" key="1">
    <source>
        <dbReference type="Pfam" id="PF12229"/>
    </source>
</evidence>
<dbReference type="EMBL" id="FQZY01000008">
    <property type="protein sequence ID" value="SHJ40748.1"/>
    <property type="molecule type" value="Genomic_DNA"/>
</dbReference>
<proteinExistence type="predicted"/>
<dbReference type="PANTHER" id="PTHR35788">
    <property type="entry name" value="EXPORTED PROTEIN-RELATED"/>
    <property type="match status" value="1"/>
</dbReference>
<evidence type="ECO:0000313" key="3">
    <source>
        <dbReference type="Proteomes" id="UP000184301"/>
    </source>
</evidence>
<dbReference type="InterPro" id="IPR022029">
    <property type="entry name" value="YoaR-like_PG-bd"/>
</dbReference>
<dbReference type="Pfam" id="PF12229">
    <property type="entry name" value="PG_binding_4"/>
    <property type="match status" value="1"/>
</dbReference>
<dbReference type="RefSeq" id="WP_159434606.1">
    <property type="nucleotide sequence ID" value="NZ_FQZY01000008.1"/>
</dbReference>